<keyword evidence="2" id="KW-0805">Transcription regulation</keyword>
<dbReference type="Pfam" id="PF02311">
    <property type="entry name" value="AraC_binding"/>
    <property type="match status" value="1"/>
</dbReference>
<name>A0AAQ1GD39_9BURK</name>
<dbReference type="RefSeq" id="WP_080180807.1">
    <property type="nucleotide sequence ID" value="NZ_CADFGN010000001.1"/>
</dbReference>
<dbReference type="InterPro" id="IPR003313">
    <property type="entry name" value="AraC-bd"/>
</dbReference>
<dbReference type="GeneID" id="61305920"/>
<dbReference type="SUPFAM" id="SSF51182">
    <property type="entry name" value="RmlC-like cupins"/>
    <property type="match status" value="1"/>
</dbReference>
<evidence type="ECO:0000256" key="2">
    <source>
        <dbReference type="ARBA" id="ARBA00023015"/>
    </source>
</evidence>
<reference evidence="6 9" key="2">
    <citation type="submission" date="2018-05" db="EMBL/GenBank/DDBJ databases">
        <title>Genomic Encyclopedia of Type Strains, Phase IV (KMG-V): Genome sequencing to study the core and pangenomes of soil and plant-associated prokaryotes.</title>
        <authorList>
            <person name="Whitman W."/>
        </authorList>
    </citation>
    <scope>NUCLEOTIDE SEQUENCE [LARGE SCALE GENOMIC DNA]</scope>
    <source>
        <strain evidence="6 9">SIr-6563</strain>
    </source>
</reference>
<dbReference type="Proteomes" id="UP000247515">
    <property type="component" value="Unassembled WGS sequence"/>
</dbReference>
<dbReference type="GO" id="GO:0043565">
    <property type="term" value="F:sequence-specific DNA binding"/>
    <property type="evidence" value="ECO:0007669"/>
    <property type="project" value="InterPro"/>
</dbReference>
<evidence type="ECO:0000313" key="8">
    <source>
        <dbReference type="Proteomes" id="UP000183529"/>
    </source>
</evidence>
<evidence type="ECO:0000256" key="4">
    <source>
        <dbReference type="ARBA" id="ARBA00023163"/>
    </source>
</evidence>
<dbReference type="InterPro" id="IPR011051">
    <property type="entry name" value="RmlC_Cupin_sf"/>
</dbReference>
<proteinExistence type="predicted"/>
<dbReference type="Gene3D" id="1.10.10.60">
    <property type="entry name" value="Homeodomain-like"/>
    <property type="match status" value="2"/>
</dbReference>
<dbReference type="PROSITE" id="PS01124">
    <property type="entry name" value="HTH_ARAC_FAMILY_2"/>
    <property type="match status" value="1"/>
</dbReference>
<evidence type="ECO:0000259" key="5">
    <source>
        <dbReference type="PROSITE" id="PS01124"/>
    </source>
</evidence>
<dbReference type="InterPro" id="IPR014710">
    <property type="entry name" value="RmlC-like_jellyroll"/>
</dbReference>
<accession>A0AAQ1GD39</accession>
<dbReference type="PANTHER" id="PTHR11019">
    <property type="entry name" value="HTH-TYPE TRANSCRIPTIONAL REGULATOR NIMR"/>
    <property type="match status" value="1"/>
</dbReference>
<keyword evidence="1" id="KW-0678">Repressor</keyword>
<dbReference type="CDD" id="cd06124">
    <property type="entry name" value="cupin_NimR-like_N"/>
    <property type="match status" value="1"/>
</dbReference>
<dbReference type="Proteomes" id="UP000183529">
    <property type="component" value="Unassembled WGS sequence"/>
</dbReference>
<protein>
    <submittedName>
        <fullName evidence="6">AraC-like DNA-binding protein</fullName>
    </submittedName>
    <submittedName>
        <fullName evidence="7">AraC-type DNA-binding protein</fullName>
    </submittedName>
</protein>
<dbReference type="SUPFAM" id="SSF46689">
    <property type="entry name" value="Homeodomain-like"/>
    <property type="match status" value="1"/>
</dbReference>
<evidence type="ECO:0000256" key="1">
    <source>
        <dbReference type="ARBA" id="ARBA00022491"/>
    </source>
</evidence>
<dbReference type="InterPro" id="IPR009057">
    <property type="entry name" value="Homeodomain-like_sf"/>
</dbReference>
<evidence type="ECO:0000313" key="7">
    <source>
        <dbReference type="EMBL" id="SEJ26626.1"/>
    </source>
</evidence>
<organism evidence="7 8">
    <name type="scientific">Paraburkholderia tropica</name>
    <dbReference type="NCBI Taxonomy" id="92647"/>
    <lineage>
        <taxon>Bacteria</taxon>
        <taxon>Pseudomonadati</taxon>
        <taxon>Pseudomonadota</taxon>
        <taxon>Betaproteobacteria</taxon>
        <taxon>Burkholderiales</taxon>
        <taxon>Burkholderiaceae</taxon>
        <taxon>Paraburkholderia</taxon>
    </lineage>
</organism>
<dbReference type="AlphaFoldDB" id="A0AAQ1GD39"/>
<feature type="domain" description="HTH araC/xylS-type" evidence="5">
    <location>
        <begin position="170"/>
        <end position="267"/>
    </location>
</feature>
<reference evidence="7 8" key="1">
    <citation type="submission" date="2016-10" db="EMBL/GenBank/DDBJ databases">
        <authorList>
            <person name="Varghese N."/>
            <person name="Submissions S."/>
        </authorList>
    </citation>
    <scope>NUCLEOTIDE SEQUENCE [LARGE SCALE GENOMIC DNA]</scope>
    <source>
        <strain evidence="7 8">LMG 22274</strain>
    </source>
</reference>
<sequence>MAVPRLQTFGQSAAAKKVIAQAIGYADGAHEIAHIHHRAQLIYAAGGIVRVITPGGLWTLKPGMALLIGTQIEHELHMVGQTALRTLYIDPEALPPLGSDCRMIALDDLLRASILSMCATGEGSDAEAIEQRAALIVPLILHLLAERLAGAPTAADDEVRLALPENPRLRTICDSLIADAANADTLEQWAERTGASVRTLARLFRQETGMSFVQWRERLRLEDALSRLSVGHAPGDVAQALGYADVRTFAVMFRRAFGSTPQQFRQSLSKV</sequence>
<dbReference type="FunFam" id="1.10.10.60:FF:000132">
    <property type="entry name" value="AraC family transcriptional regulator"/>
    <property type="match status" value="1"/>
</dbReference>
<dbReference type="Gene3D" id="2.60.120.10">
    <property type="entry name" value="Jelly Rolls"/>
    <property type="match status" value="1"/>
</dbReference>
<keyword evidence="3 7" id="KW-0238">DNA-binding</keyword>
<gene>
    <name evidence="6" type="ORF">C7400_106261</name>
    <name evidence="7" type="ORF">SAMN05216550_103386</name>
</gene>
<evidence type="ECO:0000256" key="3">
    <source>
        <dbReference type="ARBA" id="ARBA00023125"/>
    </source>
</evidence>
<dbReference type="GO" id="GO:0003700">
    <property type="term" value="F:DNA-binding transcription factor activity"/>
    <property type="evidence" value="ECO:0007669"/>
    <property type="project" value="InterPro"/>
</dbReference>
<evidence type="ECO:0000313" key="9">
    <source>
        <dbReference type="Proteomes" id="UP000247515"/>
    </source>
</evidence>
<comment type="caution">
    <text evidence="7">The sequence shown here is derived from an EMBL/GenBank/DDBJ whole genome shotgun (WGS) entry which is preliminary data.</text>
</comment>
<dbReference type="InterPro" id="IPR018060">
    <property type="entry name" value="HTH_AraC"/>
</dbReference>
<dbReference type="EMBL" id="QJJV01000006">
    <property type="protein sequence ID" value="PXX17544.1"/>
    <property type="molecule type" value="Genomic_DNA"/>
</dbReference>
<keyword evidence="4" id="KW-0804">Transcription</keyword>
<dbReference type="Pfam" id="PF12833">
    <property type="entry name" value="HTH_18"/>
    <property type="match status" value="1"/>
</dbReference>
<dbReference type="PANTHER" id="PTHR11019:SF159">
    <property type="entry name" value="TRANSCRIPTIONAL REGULATOR-RELATED"/>
    <property type="match status" value="1"/>
</dbReference>
<keyword evidence="9" id="KW-1185">Reference proteome</keyword>
<evidence type="ECO:0000313" key="6">
    <source>
        <dbReference type="EMBL" id="PXX17544.1"/>
    </source>
</evidence>
<dbReference type="SMART" id="SM00342">
    <property type="entry name" value="HTH_ARAC"/>
    <property type="match status" value="1"/>
</dbReference>
<dbReference type="EMBL" id="FNZM01000003">
    <property type="protein sequence ID" value="SEJ26626.1"/>
    <property type="molecule type" value="Genomic_DNA"/>
</dbReference>